<dbReference type="RefSeq" id="WP_071610983.1">
    <property type="nucleotide sequence ID" value="NZ_CP015756.1"/>
</dbReference>
<evidence type="ECO:0000313" key="3">
    <source>
        <dbReference type="EMBL" id="APC38687.1"/>
    </source>
</evidence>
<dbReference type="KEGG" id="ceu:A7L45_00680"/>
<organism evidence="3 4">
    <name type="scientific">Clostridium estertheticum subsp. estertheticum</name>
    <dbReference type="NCBI Taxonomy" id="1552"/>
    <lineage>
        <taxon>Bacteria</taxon>
        <taxon>Bacillati</taxon>
        <taxon>Bacillota</taxon>
        <taxon>Clostridia</taxon>
        <taxon>Eubacteriales</taxon>
        <taxon>Clostridiaceae</taxon>
        <taxon>Clostridium</taxon>
    </lineage>
</organism>
<dbReference type="OrthoDB" id="1917386at2"/>
<feature type="transmembrane region" description="Helical" evidence="1">
    <location>
        <begin position="50"/>
        <end position="67"/>
    </location>
</feature>
<name>A0A1J0GBL7_9CLOT</name>
<dbReference type="Proteomes" id="UP000182569">
    <property type="component" value="Chromosome"/>
</dbReference>
<evidence type="ECO:0000256" key="1">
    <source>
        <dbReference type="SAM" id="Phobius"/>
    </source>
</evidence>
<dbReference type="InterPro" id="IPR055431">
    <property type="entry name" value="RsgI_M"/>
</dbReference>
<keyword evidence="4" id="KW-1185">Reference proteome</keyword>
<dbReference type="AlphaFoldDB" id="A0A1J0GBL7"/>
<dbReference type="Pfam" id="PF23750">
    <property type="entry name" value="RsgI_M"/>
    <property type="match status" value="1"/>
</dbReference>
<accession>A0A1J0GBL7</accession>
<feature type="domain" description="Anti-sigma factor RsgI-like middle" evidence="2">
    <location>
        <begin position="80"/>
        <end position="172"/>
    </location>
</feature>
<dbReference type="EMBL" id="CP015756">
    <property type="protein sequence ID" value="APC38687.1"/>
    <property type="molecule type" value="Genomic_DNA"/>
</dbReference>
<proteinExistence type="predicted"/>
<protein>
    <recommendedName>
        <fullName evidence="2">Anti-sigma factor RsgI-like middle domain-containing protein</fullName>
    </recommendedName>
</protein>
<reference evidence="4" key="1">
    <citation type="journal article" date="2016" name="Front. Microbiol.">
        <title>Complete Genome Sequence of Clostridium estertheticum DSM 8809, a Microbe Identified in Spoiled Vacuum Packed Beef.</title>
        <authorList>
            <person name="Yu Z."/>
            <person name="Gunn L."/>
            <person name="Brennan E."/>
            <person name="Reid R."/>
            <person name="Wall P.G."/>
            <person name="Gaora O.P."/>
            <person name="Hurley D."/>
            <person name="Bolton D."/>
            <person name="Fanning S."/>
        </authorList>
    </citation>
    <scope>NUCLEOTIDE SEQUENCE [LARGE SCALE GENOMIC DNA]</scope>
    <source>
        <strain evidence="4">DSM 8809</strain>
    </source>
</reference>
<evidence type="ECO:0000313" key="4">
    <source>
        <dbReference type="Proteomes" id="UP000182569"/>
    </source>
</evidence>
<keyword evidence="1" id="KW-1133">Transmembrane helix</keyword>
<keyword evidence="1" id="KW-0472">Membrane</keyword>
<sequence>MRKSGKIINIEKNKVYVVTKNNEFVTLKKNVIEPVLGEIYVGEIVKPFALWKYILSLICSLLIVFVIRQLYMNSRYNYSVIVNMNCSLKMDVNASNDVTNVEGISSGGYKIKQLLNLKDTSLNQSLHLILDESIKQKYLTKAHADDGFKITIFITGNPNKAPINLTEFEKYAETHNFKVLINDNGQPIIN</sequence>
<dbReference type="STRING" id="1552.A7L45_00680"/>
<keyword evidence="1" id="KW-0812">Transmembrane</keyword>
<gene>
    <name evidence="3" type="ORF">A7L45_00680</name>
</gene>
<evidence type="ECO:0000259" key="2">
    <source>
        <dbReference type="Pfam" id="PF23750"/>
    </source>
</evidence>